<accession>A0A366EM81</accession>
<gene>
    <name evidence="2" type="ORF">DFR50_14929</name>
</gene>
<feature type="signal peptide" evidence="1">
    <location>
        <begin position="1"/>
        <end position="22"/>
    </location>
</feature>
<keyword evidence="1" id="KW-0732">Signal</keyword>
<evidence type="ECO:0000256" key="1">
    <source>
        <dbReference type="SAM" id="SignalP"/>
    </source>
</evidence>
<protein>
    <submittedName>
        <fullName evidence="2">Uncharacterized protein</fullName>
    </submittedName>
</protein>
<dbReference type="AlphaFoldDB" id="A0A366EM81"/>
<proteinExistence type="predicted"/>
<evidence type="ECO:0000313" key="3">
    <source>
        <dbReference type="Proteomes" id="UP000253529"/>
    </source>
</evidence>
<dbReference type="EMBL" id="QNRK01000049">
    <property type="protein sequence ID" value="RBP02830.1"/>
    <property type="molecule type" value="Genomic_DNA"/>
</dbReference>
<organism evidence="2 3">
    <name type="scientific">Roseiarcus fermentans</name>
    <dbReference type="NCBI Taxonomy" id="1473586"/>
    <lineage>
        <taxon>Bacteria</taxon>
        <taxon>Pseudomonadati</taxon>
        <taxon>Pseudomonadota</taxon>
        <taxon>Alphaproteobacteria</taxon>
        <taxon>Hyphomicrobiales</taxon>
        <taxon>Roseiarcaceae</taxon>
        <taxon>Roseiarcus</taxon>
    </lineage>
</organism>
<sequence>MTSTRVTAALLAALALPACTEAPQTDPTAQQSMIGLSGREVLACMGGRPSQVTRPAEGTEIWSWPLGVTTTDSPPWSVGTNFSLIARDAPCEVRLVMTNGRVSQVAYRLPDGRALPSGRQCSFPVWTCAAAGALR</sequence>
<evidence type="ECO:0000313" key="2">
    <source>
        <dbReference type="EMBL" id="RBP02830.1"/>
    </source>
</evidence>
<comment type="caution">
    <text evidence="2">The sequence shown here is derived from an EMBL/GenBank/DDBJ whole genome shotgun (WGS) entry which is preliminary data.</text>
</comment>
<feature type="chain" id="PRO_5016595309" evidence="1">
    <location>
        <begin position="23"/>
        <end position="135"/>
    </location>
</feature>
<reference evidence="2 3" key="1">
    <citation type="submission" date="2018-06" db="EMBL/GenBank/DDBJ databases">
        <title>Genomic Encyclopedia of Type Strains, Phase IV (KMG-IV): sequencing the most valuable type-strain genomes for metagenomic binning, comparative biology and taxonomic classification.</title>
        <authorList>
            <person name="Goeker M."/>
        </authorList>
    </citation>
    <scope>NUCLEOTIDE SEQUENCE [LARGE SCALE GENOMIC DNA]</scope>
    <source>
        <strain evidence="2 3">DSM 24875</strain>
    </source>
</reference>
<dbReference type="Proteomes" id="UP000253529">
    <property type="component" value="Unassembled WGS sequence"/>
</dbReference>
<dbReference type="RefSeq" id="WP_113893223.1">
    <property type="nucleotide sequence ID" value="NZ_QNRK01000049.1"/>
</dbReference>
<name>A0A366EM81_9HYPH</name>
<keyword evidence="3" id="KW-1185">Reference proteome</keyword>